<dbReference type="Gene3D" id="1.10.1220.10">
    <property type="entry name" value="Met repressor-like"/>
    <property type="match status" value="1"/>
</dbReference>
<dbReference type="GO" id="GO:0006355">
    <property type="term" value="P:regulation of DNA-templated transcription"/>
    <property type="evidence" value="ECO:0007669"/>
    <property type="project" value="InterPro"/>
</dbReference>
<reference evidence="1 2" key="1">
    <citation type="journal article" date="2018" name="Front. Microbiol.">
        <title>Conversion of Methionine to Cysteine in Lactobacillus paracasei Depends on the Highly Mobile cysK-ctl-cysE Gene Cluster.</title>
        <authorList>
            <person name="Wuthrich D."/>
            <person name="Irmler S."/>
            <person name="Berthoud H."/>
            <person name="Guggenbuhl B."/>
            <person name="Eugster E."/>
            <person name="Bruggmann R."/>
        </authorList>
    </citation>
    <scope>NUCLEOTIDE SEQUENCE [LARGE SCALE GENOMIC DNA]</scope>
    <source>
        <strain evidence="1 2">FAM18172</strain>
    </source>
</reference>
<protein>
    <submittedName>
        <fullName evidence="1">Uncharacterized protein</fullName>
    </submittedName>
</protein>
<evidence type="ECO:0000313" key="2">
    <source>
        <dbReference type="Proteomes" id="UP000285532"/>
    </source>
</evidence>
<organism evidence="1 2">
    <name type="scientific">Lacticaseibacillus paracasei</name>
    <name type="common">Lactobacillus paracasei</name>
    <dbReference type="NCBI Taxonomy" id="1597"/>
    <lineage>
        <taxon>Bacteria</taxon>
        <taxon>Bacillati</taxon>
        <taxon>Bacillota</taxon>
        <taxon>Bacilli</taxon>
        <taxon>Lactobacillales</taxon>
        <taxon>Lactobacillaceae</taxon>
        <taxon>Lacticaseibacillus</taxon>
    </lineage>
</organism>
<evidence type="ECO:0000313" key="1">
    <source>
        <dbReference type="EMBL" id="RND88413.1"/>
    </source>
</evidence>
<dbReference type="Proteomes" id="UP000285532">
    <property type="component" value="Unassembled WGS sequence"/>
</dbReference>
<sequence>MDKQNETRRVMMTLSDQAIAKLDHLVAEKQRELNQNPELAKYNLRPTNQIFWKRGYQSSDVFVGVIFLKEEKRMAELKVRDLSDQDLAGIESSAKRAHLSREAYLRELIHHDATDHLLSGDVSDLRELTRQMAIIIEQNTKAYLDFVDAVRRLPSEN</sequence>
<dbReference type="EMBL" id="LKFU01000025">
    <property type="protein sequence ID" value="RND88413.1"/>
    <property type="molecule type" value="Genomic_DNA"/>
</dbReference>
<dbReference type="AlphaFoldDB" id="A0A422ME11"/>
<gene>
    <name evidence="1" type="ORF">FAM18172_00436</name>
</gene>
<comment type="caution">
    <text evidence="1">The sequence shown here is derived from an EMBL/GenBank/DDBJ whole genome shotgun (WGS) entry which is preliminary data.</text>
</comment>
<accession>A0A422ME11</accession>
<name>A0A422ME11_LACPA</name>
<proteinExistence type="predicted"/>
<dbReference type="InterPro" id="IPR013321">
    <property type="entry name" value="Arc_rbn_hlx_hlx"/>
</dbReference>